<accession>A0A135SDH6</accession>
<dbReference type="Pfam" id="PF01408">
    <property type="entry name" value="GFO_IDH_MocA"/>
    <property type="match status" value="1"/>
</dbReference>
<evidence type="ECO:0000313" key="5">
    <source>
        <dbReference type="EMBL" id="KXH33962.1"/>
    </source>
</evidence>
<evidence type="ECO:0000256" key="1">
    <source>
        <dbReference type="SAM" id="MobiDB-lite"/>
    </source>
</evidence>
<dbReference type="SUPFAM" id="SSF143990">
    <property type="entry name" value="YbiA-like"/>
    <property type="match status" value="1"/>
</dbReference>
<organism evidence="5 6">
    <name type="scientific">Colletotrichum simmondsii</name>
    <dbReference type="NCBI Taxonomy" id="703756"/>
    <lineage>
        <taxon>Eukaryota</taxon>
        <taxon>Fungi</taxon>
        <taxon>Dikarya</taxon>
        <taxon>Ascomycota</taxon>
        <taxon>Pezizomycotina</taxon>
        <taxon>Sordariomycetes</taxon>
        <taxon>Hypocreomycetidae</taxon>
        <taxon>Glomerellales</taxon>
        <taxon>Glomerellaceae</taxon>
        <taxon>Colletotrichum</taxon>
        <taxon>Colletotrichum acutatum species complex</taxon>
    </lineage>
</organism>
<dbReference type="InterPro" id="IPR055080">
    <property type="entry name" value="Gal80p-like_C"/>
</dbReference>
<sequence>MATATCPDPYLITQPTHFPIPENLTYVVTPGYNTSDAPMAACCSPNPLQLAEGCYKWCELPATHADEDTALSSPNHLISLQDLNGQVFIQPIGIIGLSSTATTAWASSAHLPYLLSPRGQSKYTITALCNSSVEAAQRAVKAYNLPSSTKAYGSPADLAADPDVDLVVVSTRVDQHYDTALSSVEAGKSVYVEWPLAQDAKRAGELADAARRSGAKTVVGVQGRFAPPLLKVKEILEEGRIGKVLSSEVRAAGGSLDRNVLPAGLKYFTQREVGGNVITIGFGHLFDQIQHVLGEATIQHSHTQIQRPDVKIRDPSTKQIVETVSSNVPDLLVATATLPPSNFVSAQGATILARFRRGQPFAGEPQLSWTVNGEKGEIRLTSQNSVALQAFADVDGVKIEVHDFESGEVESVPWAWEGGWQAELPVPARCVGAVYEAFAEGESLPSFEDAVRRHEQVDGVLYKSGIRLKSTSVITMDTSPIYFWRETGPEGYLSQWWTSNPFTQSPSPSSSSSPSSFSTSSAPITFKTAEHYMMHAKALLFTDPAVALSILKADHPHKVKALGRKVRNFNEALWNENRERIVREGNLLKFRSAPELRKKLLATGERELVEASPMDRIWGIGFAPDKAPGSDRGRWGLNLLGKILMEVRTVLREEEEVEAERKGRKREVAEGKANRRRRSEEDEGSEAVDEGTVKKSRRGEEDLEPAKTAKNTA</sequence>
<proteinExistence type="predicted"/>
<dbReference type="Gene3D" id="1.10.357.40">
    <property type="entry name" value="YbiA-like"/>
    <property type="match status" value="1"/>
</dbReference>
<dbReference type="SUPFAM" id="SSF51735">
    <property type="entry name" value="NAD(P)-binding Rossmann-fold domains"/>
    <property type="match status" value="1"/>
</dbReference>
<dbReference type="InterPro" id="IPR037238">
    <property type="entry name" value="YbiA-like_sf"/>
</dbReference>
<feature type="compositionally biased region" description="Basic and acidic residues" evidence="1">
    <location>
        <begin position="698"/>
        <end position="707"/>
    </location>
</feature>
<evidence type="ECO:0000259" key="3">
    <source>
        <dbReference type="Pfam" id="PF08719"/>
    </source>
</evidence>
<keyword evidence="6" id="KW-1185">Reference proteome</keyword>
<feature type="region of interest" description="Disordered" evidence="1">
    <location>
        <begin position="655"/>
        <end position="713"/>
    </location>
</feature>
<dbReference type="Gene3D" id="3.30.360.10">
    <property type="entry name" value="Dihydrodipicolinate Reductase, domain 2"/>
    <property type="match status" value="1"/>
</dbReference>
<dbReference type="InterPro" id="IPR000683">
    <property type="entry name" value="Gfo/Idh/MocA-like_OxRdtase_N"/>
</dbReference>
<dbReference type="PANTHER" id="PTHR43708">
    <property type="entry name" value="CONSERVED EXPRESSED OXIDOREDUCTASE (EUROFUNG)"/>
    <property type="match status" value="1"/>
</dbReference>
<dbReference type="EMBL" id="JFBX01000594">
    <property type="protein sequence ID" value="KXH33962.1"/>
    <property type="molecule type" value="Genomic_DNA"/>
</dbReference>
<evidence type="ECO:0000313" key="6">
    <source>
        <dbReference type="Proteomes" id="UP000070328"/>
    </source>
</evidence>
<dbReference type="InterPro" id="IPR051317">
    <property type="entry name" value="Gfo/Idh/MocA_oxidoreduct"/>
</dbReference>
<name>A0A135SDH6_9PEZI</name>
<dbReference type="NCBIfam" id="TIGR02464">
    <property type="entry name" value="ribofla_fusion"/>
    <property type="match status" value="1"/>
</dbReference>
<evidence type="ECO:0000259" key="4">
    <source>
        <dbReference type="Pfam" id="PF22685"/>
    </source>
</evidence>
<gene>
    <name evidence="5" type="ORF">CSIM01_02297</name>
</gene>
<feature type="domain" description="NADAR" evidence="3">
    <location>
        <begin position="482"/>
        <end position="652"/>
    </location>
</feature>
<feature type="domain" description="Gal80p-like C-terminal" evidence="4">
    <location>
        <begin position="227"/>
        <end position="382"/>
    </location>
</feature>
<dbReference type="SUPFAM" id="SSF55347">
    <property type="entry name" value="Glyceraldehyde-3-phosphate dehydrogenase-like, C-terminal domain"/>
    <property type="match status" value="1"/>
</dbReference>
<dbReference type="Gene3D" id="3.40.50.720">
    <property type="entry name" value="NAD(P)-binding Rossmann-like Domain"/>
    <property type="match status" value="1"/>
</dbReference>
<protein>
    <submittedName>
        <fullName evidence="5">Oxidoreductase family protein</fullName>
    </submittedName>
</protein>
<dbReference type="GO" id="GO:0000166">
    <property type="term" value="F:nucleotide binding"/>
    <property type="evidence" value="ECO:0007669"/>
    <property type="project" value="InterPro"/>
</dbReference>
<feature type="domain" description="Gfo/Idh/MocA-like oxidoreductase N-terminal" evidence="2">
    <location>
        <begin position="93"/>
        <end position="220"/>
    </location>
</feature>
<dbReference type="Pfam" id="PF08719">
    <property type="entry name" value="NADAR"/>
    <property type="match status" value="1"/>
</dbReference>
<dbReference type="Proteomes" id="UP000070328">
    <property type="component" value="Unassembled WGS sequence"/>
</dbReference>
<dbReference type="CDD" id="cd15457">
    <property type="entry name" value="NADAR"/>
    <property type="match status" value="1"/>
</dbReference>
<evidence type="ECO:0000259" key="2">
    <source>
        <dbReference type="Pfam" id="PF01408"/>
    </source>
</evidence>
<dbReference type="InterPro" id="IPR012816">
    <property type="entry name" value="NADAR"/>
</dbReference>
<dbReference type="PANTHER" id="PTHR43708:SF1">
    <property type="entry name" value="GALACTOSE_LACTOSE METABOLISM REGULATORY PROTEIN GAL80"/>
    <property type="match status" value="1"/>
</dbReference>
<reference evidence="5 6" key="1">
    <citation type="submission" date="2014-02" db="EMBL/GenBank/DDBJ databases">
        <title>The genome sequence of Colletotrichum simmondsii CBS122122.</title>
        <authorList>
            <person name="Baroncelli R."/>
            <person name="Thon M.R."/>
        </authorList>
    </citation>
    <scope>NUCLEOTIDE SEQUENCE [LARGE SCALE GENOMIC DNA]</scope>
    <source>
        <strain evidence="5 6">CBS122122</strain>
    </source>
</reference>
<comment type="caution">
    <text evidence="5">The sequence shown here is derived from an EMBL/GenBank/DDBJ whole genome shotgun (WGS) entry which is preliminary data.</text>
</comment>
<dbReference type="AlphaFoldDB" id="A0A135SDH6"/>
<dbReference type="InterPro" id="IPR036291">
    <property type="entry name" value="NAD(P)-bd_dom_sf"/>
</dbReference>
<dbReference type="OrthoDB" id="446809at2759"/>
<dbReference type="Pfam" id="PF22685">
    <property type="entry name" value="Gal80p_C-like"/>
    <property type="match status" value="1"/>
</dbReference>